<keyword evidence="2" id="KW-1185">Reference proteome</keyword>
<organism evidence="1 2">
    <name type="scientific">Mobiluncus mulieris ATCC 35239</name>
    <dbReference type="NCBI Taxonomy" id="871571"/>
    <lineage>
        <taxon>Bacteria</taxon>
        <taxon>Bacillati</taxon>
        <taxon>Actinomycetota</taxon>
        <taxon>Actinomycetes</taxon>
        <taxon>Actinomycetales</taxon>
        <taxon>Actinomycetaceae</taxon>
        <taxon>Mobiluncus</taxon>
    </lineage>
</organism>
<accession>E0QM95</accession>
<evidence type="ECO:0000313" key="2">
    <source>
        <dbReference type="Proteomes" id="UP000003045"/>
    </source>
</evidence>
<proteinExistence type="predicted"/>
<dbReference type="EMBL" id="AEET01000007">
    <property type="protein sequence ID" value="EFM47313.1"/>
    <property type="molecule type" value="Genomic_DNA"/>
</dbReference>
<sequence length="39" mass="4152">MGLLVNCGFTSVAPEKQMVAAIKIMLARAVNLMVTSPFV</sequence>
<gene>
    <name evidence="1" type="ORF">HMPREF0580_0009</name>
</gene>
<dbReference type="HOGENOM" id="CLU_3312882_0_0_11"/>
<reference evidence="1" key="1">
    <citation type="submission" date="2010-08" db="EMBL/GenBank/DDBJ databases">
        <authorList>
            <person name="Muzny D."/>
            <person name="Qin X."/>
            <person name="Deng J."/>
            <person name="Jiang H."/>
            <person name="Liu Y."/>
            <person name="Qu J."/>
            <person name="Song X.-Z."/>
            <person name="Zhang L."/>
            <person name="Thornton R."/>
            <person name="Coyle M."/>
            <person name="Francisco L."/>
            <person name="Jackson L."/>
            <person name="Javaid M."/>
            <person name="Korchina V."/>
            <person name="Kovar C."/>
            <person name="Mata R."/>
            <person name="Mathew T."/>
            <person name="Ngo R."/>
            <person name="Nguyen L."/>
            <person name="Nguyen N."/>
            <person name="Okwuonu G."/>
            <person name="Ongeri F."/>
            <person name="Pham C."/>
            <person name="Simmons D."/>
            <person name="Wilczek-Boney K."/>
            <person name="Hale W."/>
            <person name="Jakkamsetti A."/>
            <person name="Pham P."/>
            <person name="Ruth R."/>
            <person name="San Lucas F."/>
            <person name="Warren J."/>
            <person name="Zhang J."/>
            <person name="Zhao Z."/>
            <person name="Zhou C."/>
            <person name="Zhu D."/>
            <person name="Lee S."/>
            <person name="Bess C."/>
            <person name="Blankenburg K."/>
            <person name="Forbes L."/>
            <person name="Fu Q."/>
            <person name="Gubbala S."/>
            <person name="Hirani K."/>
            <person name="Jayaseelan J.C."/>
            <person name="Lara F."/>
            <person name="Munidasa M."/>
            <person name="Palculict T."/>
            <person name="Patil S."/>
            <person name="Pu L.-L."/>
            <person name="Saada N."/>
            <person name="Tang L."/>
            <person name="Weissenberger G."/>
            <person name="Zhu Y."/>
            <person name="Hemphill L."/>
            <person name="Shang Y."/>
            <person name="Youmans B."/>
            <person name="Ayvaz T."/>
            <person name="Ross M."/>
            <person name="Santibanez J."/>
            <person name="Aqrawi P."/>
            <person name="Gross S."/>
            <person name="Joshi V."/>
            <person name="Fowler G."/>
            <person name="Nazareth L."/>
            <person name="Reid J."/>
            <person name="Worley K."/>
            <person name="Petrosino J."/>
            <person name="Highlander S."/>
            <person name="Gibbs R."/>
        </authorList>
    </citation>
    <scope>NUCLEOTIDE SEQUENCE [LARGE SCALE GENOMIC DNA]</scope>
    <source>
        <strain evidence="1">ATCC 35239</strain>
    </source>
</reference>
<dbReference type="Proteomes" id="UP000003045">
    <property type="component" value="Unassembled WGS sequence"/>
</dbReference>
<dbReference type="AlphaFoldDB" id="E0QM95"/>
<name>E0QM95_9ACTO</name>
<comment type="caution">
    <text evidence="1">The sequence shown here is derived from an EMBL/GenBank/DDBJ whole genome shotgun (WGS) entry which is preliminary data.</text>
</comment>
<protein>
    <submittedName>
        <fullName evidence="1">Uncharacterized protein</fullName>
    </submittedName>
</protein>
<evidence type="ECO:0000313" key="1">
    <source>
        <dbReference type="EMBL" id="EFM47313.1"/>
    </source>
</evidence>
<dbReference type="STRING" id="871571.HMPREF0580_0009"/>